<sequence>MEDNILGFFGEMTSFRKDVVHNPYEPQQEDQKPKHSKKKNKKKGDANTGLNTAGKPRLEIKDTKESYIDLLEKLSKAGSNAKNYTKPKERSNSKGEKNHKVSQFKQQKNKRNKIKKWKAKLQSKNEDTKQEE</sequence>
<accession>A0AAD2D5P4</accession>
<feature type="compositionally biased region" description="Basic and acidic residues" evidence="1">
    <location>
        <begin position="86"/>
        <end position="99"/>
    </location>
</feature>
<keyword evidence="3" id="KW-1185">Reference proteome</keyword>
<protein>
    <submittedName>
        <fullName evidence="2">Uncharacterized protein</fullName>
    </submittedName>
</protein>
<gene>
    <name evidence="2" type="ORF">ECRASSUSDP1_LOCUS22943</name>
</gene>
<dbReference type="Proteomes" id="UP001295684">
    <property type="component" value="Unassembled WGS sequence"/>
</dbReference>
<reference evidence="2" key="1">
    <citation type="submission" date="2023-07" db="EMBL/GenBank/DDBJ databases">
        <authorList>
            <consortium name="AG Swart"/>
            <person name="Singh M."/>
            <person name="Singh A."/>
            <person name="Seah K."/>
            <person name="Emmerich C."/>
        </authorList>
    </citation>
    <scope>NUCLEOTIDE SEQUENCE</scope>
    <source>
        <strain evidence="2">DP1</strain>
    </source>
</reference>
<feature type="compositionally biased region" description="Basic residues" evidence="1">
    <location>
        <begin position="107"/>
        <end position="121"/>
    </location>
</feature>
<organism evidence="2 3">
    <name type="scientific">Euplotes crassus</name>
    <dbReference type="NCBI Taxonomy" id="5936"/>
    <lineage>
        <taxon>Eukaryota</taxon>
        <taxon>Sar</taxon>
        <taxon>Alveolata</taxon>
        <taxon>Ciliophora</taxon>
        <taxon>Intramacronucleata</taxon>
        <taxon>Spirotrichea</taxon>
        <taxon>Hypotrichia</taxon>
        <taxon>Euplotida</taxon>
        <taxon>Euplotidae</taxon>
        <taxon>Moneuplotes</taxon>
    </lineage>
</organism>
<feature type="compositionally biased region" description="Basic and acidic residues" evidence="1">
    <location>
        <begin position="123"/>
        <end position="132"/>
    </location>
</feature>
<proteinExistence type="predicted"/>
<name>A0AAD2D5P4_EUPCR</name>
<feature type="region of interest" description="Disordered" evidence="1">
    <location>
        <begin position="74"/>
        <end position="132"/>
    </location>
</feature>
<evidence type="ECO:0000256" key="1">
    <source>
        <dbReference type="SAM" id="MobiDB-lite"/>
    </source>
</evidence>
<dbReference type="AlphaFoldDB" id="A0AAD2D5P4"/>
<feature type="region of interest" description="Disordered" evidence="1">
    <location>
        <begin position="16"/>
        <end position="62"/>
    </location>
</feature>
<evidence type="ECO:0000313" key="3">
    <source>
        <dbReference type="Proteomes" id="UP001295684"/>
    </source>
</evidence>
<comment type="caution">
    <text evidence="2">The sequence shown here is derived from an EMBL/GenBank/DDBJ whole genome shotgun (WGS) entry which is preliminary data.</text>
</comment>
<dbReference type="EMBL" id="CAMPGE010023565">
    <property type="protein sequence ID" value="CAI2381487.1"/>
    <property type="molecule type" value="Genomic_DNA"/>
</dbReference>
<evidence type="ECO:0000313" key="2">
    <source>
        <dbReference type="EMBL" id="CAI2381487.1"/>
    </source>
</evidence>